<feature type="transmembrane region" description="Helical" evidence="1">
    <location>
        <begin position="400"/>
        <end position="418"/>
    </location>
</feature>
<accession>A0A8S9WV47</accession>
<evidence type="ECO:0000313" key="3">
    <source>
        <dbReference type="Proteomes" id="UP000466442"/>
    </source>
</evidence>
<organism evidence="2 3">
    <name type="scientific">Apolygus lucorum</name>
    <name type="common">Small green plant bug</name>
    <name type="synonym">Lygocoris lucorum</name>
    <dbReference type="NCBI Taxonomy" id="248454"/>
    <lineage>
        <taxon>Eukaryota</taxon>
        <taxon>Metazoa</taxon>
        <taxon>Ecdysozoa</taxon>
        <taxon>Arthropoda</taxon>
        <taxon>Hexapoda</taxon>
        <taxon>Insecta</taxon>
        <taxon>Pterygota</taxon>
        <taxon>Neoptera</taxon>
        <taxon>Paraneoptera</taxon>
        <taxon>Hemiptera</taxon>
        <taxon>Heteroptera</taxon>
        <taxon>Panheteroptera</taxon>
        <taxon>Cimicomorpha</taxon>
        <taxon>Miridae</taxon>
        <taxon>Mirini</taxon>
        <taxon>Apolygus</taxon>
    </lineage>
</organism>
<keyword evidence="1" id="KW-0472">Membrane</keyword>
<sequence>MAVDASMHGTKSLLFRAGRYSVQQFFKSFTALFTVFLILPKAGKKALNSVTSHQYHFSGFGTGIWGAIKGAIMGVPSLLRSGYAAFKVQMYGVAASMYHFIETIKAFFKVITGQFGHFNQFVHHAFSTMTVNLRASMSAISLMFSHWFTYVSSVFHSFTSGTSHTMHVLWEKEKMWGIKMYEQLDHQRDYVSRVFSKFFGAIGSGFSRMWGYLTSLGGGVKHKVSDVAVTVSHKVHDKAADVGHKMHDAAVDVGHVFQKVSNARHAVHEQAVHVHEKAVDVRHKVHDAAVQGLHSIGDAENRILVKVKTTADLMRTKASDLATGIRVGSVQIYHKMKNGVPILGEKVVLVLKSTKVRGGHYLHVGIEKGKHAAVHVKTTLSKGSQDLSWFFRTLGRKSKYYVVVVTRPLTYPILYIYHLPGNVVHTATTAPVTGVLHLMSVIGLLAYLGFAIKSRYDRELFARKLESTKR</sequence>
<dbReference type="Proteomes" id="UP000466442">
    <property type="component" value="Unassembled WGS sequence"/>
</dbReference>
<evidence type="ECO:0000256" key="1">
    <source>
        <dbReference type="SAM" id="Phobius"/>
    </source>
</evidence>
<feature type="transmembrane region" description="Helical" evidence="1">
    <location>
        <begin position="430"/>
        <end position="450"/>
    </location>
</feature>
<comment type="caution">
    <text evidence="2">The sequence shown here is derived from an EMBL/GenBank/DDBJ whole genome shotgun (WGS) entry which is preliminary data.</text>
</comment>
<dbReference type="AlphaFoldDB" id="A0A8S9WV47"/>
<gene>
    <name evidence="2" type="ORF">GE061_006385</name>
</gene>
<evidence type="ECO:0000313" key="2">
    <source>
        <dbReference type="EMBL" id="KAF6200084.1"/>
    </source>
</evidence>
<name>A0A8S9WV47_APOLU</name>
<protein>
    <submittedName>
        <fullName evidence="2">Uncharacterized protein</fullName>
    </submittedName>
</protein>
<keyword evidence="1" id="KW-1133">Transmembrane helix</keyword>
<proteinExistence type="predicted"/>
<keyword evidence="1" id="KW-0812">Transmembrane</keyword>
<keyword evidence="3" id="KW-1185">Reference proteome</keyword>
<dbReference type="EMBL" id="WIXP02000014">
    <property type="protein sequence ID" value="KAF6200084.1"/>
    <property type="molecule type" value="Genomic_DNA"/>
</dbReference>
<reference evidence="2" key="1">
    <citation type="journal article" date="2021" name="Mol. Ecol. Resour.">
        <title>Apolygus lucorum genome provides insights into omnivorousness and mesophyll feeding.</title>
        <authorList>
            <person name="Liu Y."/>
            <person name="Liu H."/>
            <person name="Wang H."/>
            <person name="Huang T."/>
            <person name="Liu B."/>
            <person name="Yang B."/>
            <person name="Yin L."/>
            <person name="Li B."/>
            <person name="Zhang Y."/>
            <person name="Zhang S."/>
            <person name="Jiang F."/>
            <person name="Zhang X."/>
            <person name="Ren Y."/>
            <person name="Wang B."/>
            <person name="Wang S."/>
            <person name="Lu Y."/>
            <person name="Wu K."/>
            <person name="Fan W."/>
            <person name="Wang G."/>
        </authorList>
    </citation>
    <scope>NUCLEOTIDE SEQUENCE</scope>
    <source>
        <strain evidence="2">12Hb</strain>
    </source>
</reference>
<feature type="transmembrane region" description="Helical" evidence="1">
    <location>
        <begin position="20"/>
        <end position="39"/>
    </location>
</feature>